<keyword evidence="7" id="KW-0472">Membrane</keyword>
<evidence type="ECO:0000256" key="7">
    <source>
        <dbReference type="RuleBase" id="RU365072"/>
    </source>
</evidence>
<keyword evidence="2" id="KW-0509">mRNA transport</keyword>
<dbReference type="AlphaFoldDB" id="A0A1E4T0U1"/>
<dbReference type="GO" id="GO:0017056">
    <property type="term" value="F:structural constituent of nuclear pore"/>
    <property type="evidence" value="ECO:0007669"/>
    <property type="project" value="UniProtKB-UniRule"/>
</dbReference>
<organism evidence="8 9">
    <name type="scientific">[Candida] arabinofermentans NRRL YB-2248</name>
    <dbReference type="NCBI Taxonomy" id="983967"/>
    <lineage>
        <taxon>Eukaryota</taxon>
        <taxon>Fungi</taxon>
        <taxon>Dikarya</taxon>
        <taxon>Ascomycota</taxon>
        <taxon>Saccharomycotina</taxon>
        <taxon>Pichiomycetes</taxon>
        <taxon>Pichiales</taxon>
        <taxon>Pichiaceae</taxon>
        <taxon>Ogataea</taxon>
        <taxon>Ogataea/Candida clade</taxon>
    </lineage>
</organism>
<reference evidence="9" key="1">
    <citation type="submission" date="2016-04" db="EMBL/GenBank/DDBJ databases">
        <title>Comparative genomics of biotechnologically important yeasts.</title>
        <authorList>
            <consortium name="DOE Joint Genome Institute"/>
            <person name="Riley R."/>
            <person name="Haridas S."/>
            <person name="Wolfe K.H."/>
            <person name="Lopes M.R."/>
            <person name="Hittinger C.T."/>
            <person name="Goker M."/>
            <person name="Salamov A."/>
            <person name="Wisecaver J."/>
            <person name="Long T.M."/>
            <person name="Aerts A.L."/>
            <person name="Barry K."/>
            <person name="Choi C."/>
            <person name="Clum A."/>
            <person name="Coughlan A.Y."/>
            <person name="Deshpande S."/>
            <person name="Douglass A.P."/>
            <person name="Hanson S.J."/>
            <person name="Klenk H.-P."/>
            <person name="Labutti K."/>
            <person name="Lapidus A."/>
            <person name="Lindquist E."/>
            <person name="Lipzen A."/>
            <person name="Meier-Kolthoff J.P."/>
            <person name="Ohm R.A."/>
            <person name="Otillar R.P."/>
            <person name="Pangilinan J."/>
            <person name="Peng Y."/>
            <person name="Rokas A."/>
            <person name="Rosa C.A."/>
            <person name="Scheuner C."/>
            <person name="Sibirny A.A."/>
            <person name="Slot J.C."/>
            <person name="Stielow J.B."/>
            <person name="Sun H."/>
            <person name="Kurtzman C.P."/>
            <person name="Blackwell M."/>
            <person name="Grigoriev I.V."/>
            <person name="Jeffries T.W."/>
        </authorList>
    </citation>
    <scope>NUCLEOTIDE SEQUENCE [LARGE SCALE GENOMIC DNA]</scope>
    <source>
        <strain evidence="9">NRRL YB-2248</strain>
    </source>
</reference>
<comment type="subcellular location">
    <subcellularLocation>
        <location evidence="7">Nucleus</location>
        <location evidence="7">Nuclear pore complex</location>
    </subcellularLocation>
    <subcellularLocation>
        <location evidence="7">Nucleus membrane</location>
    </subcellularLocation>
</comment>
<name>A0A1E4T0U1_9ASCO</name>
<feature type="non-terminal residue" evidence="8">
    <location>
        <position position="722"/>
    </location>
</feature>
<dbReference type="Pfam" id="PF04121">
    <property type="entry name" value="Nup84_Nup100"/>
    <property type="match status" value="1"/>
</dbReference>
<evidence type="ECO:0000256" key="3">
    <source>
        <dbReference type="ARBA" id="ARBA00022927"/>
    </source>
</evidence>
<dbReference type="OrthoDB" id="3098at2759"/>
<evidence type="ECO:0000256" key="1">
    <source>
        <dbReference type="ARBA" id="ARBA00022448"/>
    </source>
</evidence>
<dbReference type="GO" id="GO:0000973">
    <property type="term" value="P:post-transcriptional tethering of RNA polymerase II gene DNA at nuclear periphery"/>
    <property type="evidence" value="ECO:0007669"/>
    <property type="project" value="TreeGrafter"/>
</dbReference>
<dbReference type="PANTHER" id="PTHR13003:SF2">
    <property type="entry name" value="NUCLEAR PORE COMPLEX PROTEIN NUP107"/>
    <property type="match status" value="1"/>
</dbReference>
<dbReference type="GO" id="GO:0006606">
    <property type="term" value="P:protein import into nucleus"/>
    <property type="evidence" value="ECO:0007669"/>
    <property type="project" value="TreeGrafter"/>
</dbReference>
<comment type="function">
    <text evidence="7">Functions as a component of the nuclear pore complex (NPC).</text>
</comment>
<keyword evidence="4 7" id="KW-0811">Translocation</keyword>
<evidence type="ECO:0000256" key="2">
    <source>
        <dbReference type="ARBA" id="ARBA00022816"/>
    </source>
</evidence>
<dbReference type="STRING" id="983967.A0A1E4T0U1"/>
<dbReference type="Gene3D" id="1.20.190.50">
    <property type="match status" value="1"/>
</dbReference>
<evidence type="ECO:0000256" key="5">
    <source>
        <dbReference type="ARBA" id="ARBA00023132"/>
    </source>
</evidence>
<keyword evidence="5 7" id="KW-0906">Nuclear pore complex</keyword>
<dbReference type="GO" id="GO:0031965">
    <property type="term" value="C:nuclear membrane"/>
    <property type="evidence" value="ECO:0007669"/>
    <property type="project" value="UniProtKB-SubCell"/>
</dbReference>
<keyword evidence="3" id="KW-0653">Protein transport</keyword>
<dbReference type="PANTHER" id="PTHR13003">
    <property type="entry name" value="NUP107-RELATED"/>
    <property type="match status" value="1"/>
</dbReference>
<accession>A0A1E4T0U1</accession>
<sequence length="722" mass="84672">KFASALKQFRLNWGDQTIKDLVKSFQKTTSQQILNSNDLNLGSNIVENWILETKFWKLLELLLPFNQSNITTVDDQDDVIHSYTSNTILLEKIIQNDSNLLQLHKIIEWIRQGLEIDLLDNEDDVSINDLQITKWLNTKIEIQAGATKPNGVKYLDMDSPLRSHTNNKINEKDKIKDELFFKKAFHLLLLNKLDELNELCQLTNNYYFQLMLRGLQDYYDPQLLGELAKPIGIKNKLLWKRTIFKLMQNQSIGKFEKGCYGFLCGDYTSCESLTQSWEKKLLIYLNCLFQNEIDEKLIWYYNNKMMHGVGSLLKYSKPPKMISSITEALNLLANDSNDSIKKQSEHPIRVLMGSIISNNIEKLMENSLNTLNIILSKDPIDNLSFDLTNEAYLLRILVHLSIFLQLIYGEEIISNLNYTKLLKSYITRLILYKLYDLIPCYIAFIPKDEDLIDIYSYFLSNYIFKFDERLTQLKSMEQLNLPMDSILIKTVEKSFNNSIEYYDDLKTQEITLSSLVDEQDIKLYSSIYWFYDSNMIIDCLQSIIILIRRFLIVGKIKSTIEFLKTIKLNDLLNEYKLKTTLSDDENDDISYSLIDEFIQYQNLINCFEKIENYNKLNNDNSSELVESINSLSIKLDSFLKTFLFELINDSNTTPSDMDTYIELRRIYIPLIFNTLFDILIENRKLTQTLFLQKAIEMIHFLSDSNYKIYDILNSVNQLKPFL</sequence>
<evidence type="ECO:0000256" key="4">
    <source>
        <dbReference type="ARBA" id="ARBA00023010"/>
    </source>
</evidence>
<comment type="similarity">
    <text evidence="7">Belongs to the nucleoporin Nup84/Nup107 family.</text>
</comment>
<evidence type="ECO:0000313" key="9">
    <source>
        <dbReference type="Proteomes" id="UP000094801"/>
    </source>
</evidence>
<dbReference type="Gene3D" id="1.10.3450.20">
    <property type="match status" value="1"/>
</dbReference>
<dbReference type="InterPro" id="IPR007252">
    <property type="entry name" value="Nup84/Nup107"/>
</dbReference>
<evidence type="ECO:0000256" key="6">
    <source>
        <dbReference type="ARBA" id="ARBA00023242"/>
    </source>
</evidence>
<comment type="subunit">
    <text evidence="7">Part of the nuclear pore complex (NPC).</text>
</comment>
<dbReference type="GO" id="GO:0006406">
    <property type="term" value="P:mRNA export from nucleus"/>
    <property type="evidence" value="ECO:0007669"/>
    <property type="project" value="TreeGrafter"/>
</dbReference>
<dbReference type="GO" id="GO:0031080">
    <property type="term" value="C:nuclear pore outer ring"/>
    <property type="evidence" value="ECO:0007669"/>
    <property type="project" value="TreeGrafter"/>
</dbReference>
<protein>
    <recommendedName>
        <fullName evidence="7">Nuclear pore complex protein</fullName>
    </recommendedName>
</protein>
<dbReference type="Proteomes" id="UP000094801">
    <property type="component" value="Unassembled WGS sequence"/>
</dbReference>
<dbReference type="EMBL" id="KV453852">
    <property type="protein sequence ID" value="ODV85354.1"/>
    <property type="molecule type" value="Genomic_DNA"/>
</dbReference>
<evidence type="ECO:0000313" key="8">
    <source>
        <dbReference type="EMBL" id="ODV85354.1"/>
    </source>
</evidence>
<gene>
    <name evidence="8" type="ORF">CANARDRAFT_188645</name>
</gene>
<keyword evidence="1 7" id="KW-0813">Transport</keyword>
<keyword evidence="9" id="KW-1185">Reference proteome</keyword>
<proteinExistence type="inferred from homology"/>
<keyword evidence="6 7" id="KW-0539">Nucleus</keyword>
<feature type="non-terminal residue" evidence="8">
    <location>
        <position position="1"/>
    </location>
</feature>